<keyword evidence="2" id="KW-1185">Reference proteome</keyword>
<evidence type="ECO:0000313" key="2">
    <source>
        <dbReference type="Proteomes" id="UP000290243"/>
    </source>
</evidence>
<dbReference type="Proteomes" id="UP000290243">
    <property type="component" value="Chromosome"/>
</dbReference>
<gene>
    <name evidence="1" type="ORF">NCTC10168_00294</name>
</gene>
<dbReference type="EMBL" id="LR215037">
    <property type="protein sequence ID" value="VEU75376.1"/>
    <property type="molecule type" value="Genomic_DNA"/>
</dbReference>
<sequence length="230" mass="27029">MLVFLYYNLDMYINGSVWKVRNKNINVAPIAKNADNSLTTIKTPINKLDRPLVIFISNDKVYYLAIKTINDKNASSTIRDNTNIILWNGIYEDRHPSAVNTRAINVMDKTLFFSLFQPNSAENAYSIRQKTYNAIMLQLEKNIKDNNFVINEILGFTTVEKTIWVMGKKNVERNLDFVKESVFYYNSIIDDKEKYDARLNNDFFKDHYEDYLKNKDNNLKKSDLELEFEI</sequence>
<dbReference type="KEGG" id="mmau:NCTC10168_00294"/>
<organism evidence="1 2">
    <name type="scientific">Mycoplasmopsis maculosa</name>
    <dbReference type="NCBI Taxonomy" id="114885"/>
    <lineage>
        <taxon>Bacteria</taxon>
        <taxon>Bacillati</taxon>
        <taxon>Mycoplasmatota</taxon>
        <taxon>Mycoplasmoidales</taxon>
        <taxon>Metamycoplasmataceae</taxon>
        <taxon>Mycoplasmopsis</taxon>
    </lineage>
</organism>
<accession>A0A449B478</accession>
<dbReference type="AlphaFoldDB" id="A0A449B478"/>
<name>A0A449B478_9BACT</name>
<dbReference type="NCBIfam" id="NF045891">
    <property type="entry name" value="ICE_Mbov_0400"/>
    <property type="match status" value="1"/>
</dbReference>
<evidence type="ECO:0000313" key="1">
    <source>
        <dbReference type="EMBL" id="VEU75376.1"/>
    </source>
</evidence>
<protein>
    <submittedName>
        <fullName evidence="1">Uncharacterized protein</fullName>
    </submittedName>
</protein>
<proteinExistence type="predicted"/>
<reference evidence="1 2" key="1">
    <citation type="submission" date="2019-01" db="EMBL/GenBank/DDBJ databases">
        <authorList>
            <consortium name="Pathogen Informatics"/>
        </authorList>
    </citation>
    <scope>NUCLEOTIDE SEQUENCE [LARGE SCALE GENOMIC DNA]</scope>
    <source>
        <strain evidence="1 2">NCTC10168</strain>
    </source>
</reference>